<dbReference type="EMBL" id="JACSRA010000046">
    <property type="protein sequence ID" value="MBD7913363.1"/>
    <property type="molecule type" value="Genomic_DNA"/>
</dbReference>
<dbReference type="PANTHER" id="PTHR47371:SF3">
    <property type="entry name" value="PHOSPHOGLYCEROL TRANSFERASE I"/>
    <property type="match status" value="1"/>
</dbReference>
<reference evidence="10 11" key="1">
    <citation type="submission" date="2020-08" db="EMBL/GenBank/DDBJ databases">
        <title>A Genomic Blueprint of the Chicken Gut Microbiome.</title>
        <authorList>
            <person name="Gilroy R."/>
            <person name="Ravi A."/>
            <person name="Getino M."/>
            <person name="Pursley I."/>
            <person name="Horton D.L."/>
            <person name="Alikhan N.-F."/>
            <person name="Baker D."/>
            <person name="Gharbi K."/>
            <person name="Hall N."/>
            <person name="Watson M."/>
            <person name="Adriaenssens E.M."/>
            <person name="Foster-Nyarko E."/>
            <person name="Jarju S."/>
            <person name="Secka A."/>
            <person name="Antonio M."/>
            <person name="Oren A."/>
            <person name="Chaudhuri R."/>
            <person name="La Ragione R.M."/>
            <person name="Hildebrand F."/>
            <person name="Pallen M.J."/>
        </authorList>
    </citation>
    <scope>NUCLEOTIDE SEQUENCE [LARGE SCALE GENOMIC DNA]</scope>
    <source>
        <strain evidence="10 11">Sa3CVN1</strain>
    </source>
</reference>
<feature type="transmembrane region" description="Helical" evidence="8">
    <location>
        <begin position="93"/>
        <end position="113"/>
    </location>
</feature>
<comment type="similarity">
    <text evidence="3">Belongs to the LTA synthase family.</text>
</comment>
<dbReference type="SUPFAM" id="SSF53649">
    <property type="entry name" value="Alkaline phosphatase-like"/>
    <property type="match status" value="1"/>
</dbReference>
<evidence type="ECO:0000256" key="6">
    <source>
        <dbReference type="ARBA" id="ARBA00022989"/>
    </source>
</evidence>
<dbReference type="Proteomes" id="UP000627781">
    <property type="component" value="Unassembled WGS sequence"/>
</dbReference>
<dbReference type="InterPro" id="IPR000917">
    <property type="entry name" value="Sulfatase_N"/>
</dbReference>
<organism evidence="10 11">
    <name type="scientific">Clostridium cibarium</name>
    <dbReference type="NCBI Taxonomy" id="2762247"/>
    <lineage>
        <taxon>Bacteria</taxon>
        <taxon>Bacillati</taxon>
        <taxon>Bacillota</taxon>
        <taxon>Clostridia</taxon>
        <taxon>Eubacteriales</taxon>
        <taxon>Clostridiaceae</taxon>
        <taxon>Clostridium</taxon>
    </lineage>
</organism>
<evidence type="ECO:0000256" key="5">
    <source>
        <dbReference type="ARBA" id="ARBA00022692"/>
    </source>
</evidence>
<dbReference type="RefSeq" id="WP_143318523.1">
    <property type="nucleotide sequence ID" value="NZ_JACSRA010000046.1"/>
</dbReference>
<evidence type="ECO:0000256" key="8">
    <source>
        <dbReference type="SAM" id="Phobius"/>
    </source>
</evidence>
<keyword evidence="6 8" id="KW-1133">Transmembrane helix</keyword>
<accession>A0ABR8PYW5</accession>
<name>A0ABR8PYW5_9CLOT</name>
<dbReference type="InterPro" id="IPR017850">
    <property type="entry name" value="Alkaline_phosphatase_core_sf"/>
</dbReference>
<dbReference type="CDD" id="cd16015">
    <property type="entry name" value="LTA_synthase"/>
    <property type="match status" value="1"/>
</dbReference>
<dbReference type="InterPro" id="IPR050448">
    <property type="entry name" value="OpgB/LTA_synthase_biosynth"/>
</dbReference>
<dbReference type="Gene3D" id="3.30.1120.170">
    <property type="match status" value="1"/>
</dbReference>
<gene>
    <name evidence="10" type="ORF">H9661_18575</name>
</gene>
<keyword evidence="4" id="KW-1003">Cell membrane</keyword>
<sequence>MAIKNYKDFVKRVYKKLIELKSKLLKTSMSKLRLINVISLTIKTVIFLALIQVGTADIIKPININIKFTFVYLAFILLFYSIGYVFSKNKQIVFQVIFNLLYSILLIADLWYFRANNYLLGLKNILYSGTFNPLGKSLYNFKGIDIIFFVDIILMLLWIIIGKVRCSELRSFGKFSFTIRYSIIMILISYIALDVFGISDWDAKIVKAGWNVSMSTKAAGPVGYHLVEIGKTINKKINDITSKDDKQIDNWIEENQENMKPNEYSGIAKGKNVIIVQIESLENFVINRTVNGKEITPFLNKLTKEGLYFNNFYEQNNAGNSIDCDFMVNTSVFPLGDKITALNYGENSYLSSLPSILNRNGYTTISTHAEESGEFNWTELHKNGFGVKKIWNINDYRYEETVGYGLSDRSLLSQISQKLSSEKEPFFLQVPTLSSHGPFNISSEYRELNLPKEIDESYLGGYFESVHYMDKQLQMFFDQLEKEGLLDNSMIVMYGDHTGVHKYYNDDIQKLSYDGDWWKEVDNKIPLVIYSKGMTPKLVEAHGGQVDLLPTISYLIGMEEKEYKYTSMGRVLVNTNRDATIIKGNKIVGNVKNENDKEHLLNSYNIGEKIIKNNYFSRN</sequence>
<feature type="transmembrane region" description="Helical" evidence="8">
    <location>
        <begin position="66"/>
        <end position="86"/>
    </location>
</feature>
<keyword evidence="7 8" id="KW-0472">Membrane</keyword>
<evidence type="ECO:0000256" key="3">
    <source>
        <dbReference type="ARBA" id="ARBA00009983"/>
    </source>
</evidence>
<evidence type="ECO:0000256" key="2">
    <source>
        <dbReference type="ARBA" id="ARBA00004936"/>
    </source>
</evidence>
<proteinExistence type="inferred from homology"/>
<feature type="transmembrane region" description="Helical" evidence="8">
    <location>
        <begin position="146"/>
        <end position="166"/>
    </location>
</feature>
<evidence type="ECO:0000256" key="4">
    <source>
        <dbReference type="ARBA" id="ARBA00022475"/>
    </source>
</evidence>
<dbReference type="InterPro" id="IPR012160">
    <property type="entry name" value="LtaS-like"/>
</dbReference>
<feature type="transmembrane region" description="Helical" evidence="8">
    <location>
        <begin position="178"/>
        <end position="198"/>
    </location>
</feature>
<feature type="domain" description="Sulfatase N-terminal" evidence="9">
    <location>
        <begin position="271"/>
        <end position="557"/>
    </location>
</feature>
<dbReference type="PIRSF" id="PIRSF005091">
    <property type="entry name" value="Mmb_sulf_HI1246"/>
    <property type="match status" value="1"/>
</dbReference>
<feature type="transmembrane region" description="Helical" evidence="8">
    <location>
        <begin position="34"/>
        <end position="54"/>
    </location>
</feature>
<keyword evidence="5 8" id="KW-0812">Transmembrane</keyword>
<comment type="pathway">
    <text evidence="2">Cell wall biogenesis; lipoteichoic acid biosynthesis.</text>
</comment>
<comment type="subcellular location">
    <subcellularLocation>
        <location evidence="1">Cell membrane</location>
        <topology evidence="1">Multi-pass membrane protein</topology>
    </subcellularLocation>
</comment>
<protein>
    <submittedName>
        <fullName evidence="10">LTA synthase family protein</fullName>
    </submittedName>
</protein>
<evidence type="ECO:0000313" key="11">
    <source>
        <dbReference type="Proteomes" id="UP000627781"/>
    </source>
</evidence>
<evidence type="ECO:0000256" key="7">
    <source>
        <dbReference type="ARBA" id="ARBA00023136"/>
    </source>
</evidence>
<evidence type="ECO:0000256" key="1">
    <source>
        <dbReference type="ARBA" id="ARBA00004651"/>
    </source>
</evidence>
<dbReference type="PANTHER" id="PTHR47371">
    <property type="entry name" value="LIPOTEICHOIC ACID SYNTHASE"/>
    <property type="match status" value="1"/>
</dbReference>
<comment type="caution">
    <text evidence="10">The sequence shown here is derived from an EMBL/GenBank/DDBJ whole genome shotgun (WGS) entry which is preliminary data.</text>
</comment>
<keyword evidence="11" id="KW-1185">Reference proteome</keyword>
<evidence type="ECO:0000259" key="9">
    <source>
        <dbReference type="Pfam" id="PF00884"/>
    </source>
</evidence>
<dbReference type="Pfam" id="PF00884">
    <property type="entry name" value="Sulfatase"/>
    <property type="match status" value="1"/>
</dbReference>
<evidence type="ECO:0000313" key="10">
    <source>
        <dbReference type="EMBL" id="MBD7913363.1"/>
    </source>
</evidence>
<dbReference type="Gene3D" id="3.40.720.10">
    <property type="entry name" value="Alkaline Phosphatase, subunit A"/>
    <property type="match status" value="1"/>
</dbReference>